<comment type="caution">
    <text evidence="2">The sequence shown here is derived from an EMBL/GenBank/DDBJ whole genome shotgun (WGS) entry which is preliminary data.</text>
</comment>
<evidence type="ECO:0000256" key="1">
    <source>
        <dbReference type="SAM" id="Phobius"/>
    </source>
</evidence>
<evidence type="ECO:0000313" key="2">
    <source>
        <dbReference type="EMBL" id="GMI32894.1"/>
    </source>
</evidence>
<keyword evidence="1" id="KW-1133">Transmembrane helix</keyword>
<dbReference type="Proteomes" id="UP001165060">
    <property type="component" value="Unassembled WGS sequence"/>
</dbReference>
<organism evidence="2 3">
    <name type="scientific">Tetraparma gracilis</name>
    <dbReference type="NCBI Taxonomy" id="2962635"/>
    <lineage>
        <taxon>Eukaryota</taxon>
        <taxon>Sar</taxon>
        <taxon>Stramenopiles</taxon>
        <taxon>Ochrophyta</taxon>
        <taxon>Bolidophyceae</taxon>
        <taxon>Parmales</taxon>
        <taxon>Triparmaceae</taxon>
        <taxon>Tetraparma</taxon>
    </lineage>
</organism>
<keyword evidence="1" id="KW-0812">Transmembrane</keyword>
<feature type="non-terminal residue" evidence="2">
    <location>
        <position position="1"/>
    </location>
</feature>
<keyword evidence="1" id="KW-0472">Membrane</keyword>
<reference evidence="2 3" key="1">
    <citation type="journal article" date="2023" name="Commun. Biol.">
        <title>Genome analysis of Parmales, the sister group of diatoms, reveals the evolutionary specialization of diatoms from phago-mixotrophs to photoautotrophs.</title>
        <authorList>
            <person name="Ban H."/>
            <person name="Sato S."/>
            <person name="Yoshikawa S."/>
            <person name="Yamada K."/>
            <person name="Nakamura Y."/>
            <person name="Ichinomiya M."/>
            <person name="Sato N."/>
            <person name="Blanc-Mathieu R."/>
            <person name="Endo H."/>
            <person name="Kuwata A."/>
            <person name="Ogata H."/>
        </authorList>
    </citation>
    <scope>NUCLEOTIDE SEQUENCE [LARGE SCALE GENOMIC DNA]</scope>
</reference>
<sequence>RFLTRLFEACCAGGFAFVLMALNSIGYAVGLSGTGRLLLGMCTPGGAAFALGGWGALTCASMIMFEVRDIEKRAELALAPAAEAEMAVLKPRGAKHK</sequence>
<name>A0ABQ6MTM2_9STRA</name>
<evidence type="ECO:0000313" key="3">
    <source>
        <dbReference type="Proteomes" id="UP001165060"/>
    </source>
</evidence>
<protein>
    <submittedName>
        <fullName evidence="2">Uncharacterized protein</fullName>
    </submittedName>
</protein>
<feature type="transmembrane region" description="Helical" evidence="1">
    <location>
        <begin position="46"/>
        <end position="65"/>
    </location>
</feature>
<proteinExistence type="predicted"/>
<keyword evidence="3" id="KW-1185">Reference proteome</keyword>
<accession>A0ABQ6MTM2</accession>
<dbReference type="EMBL" id="BRYB01006067">
    <property type="protein sequence ID" value="GMI32894.1"/>
    <property type="molecule type" value="Genomic_DNA"/>
</dbReference>
<gene>
    <name evidence="2" type="ORF">TeGR_g170</name>
</gene>